<feature type="disulfide bond" evidence="5">
    <location>
        <begin position="27"/>
        <end position="53"/>
    </location>
</feature>
<proteinExistence type="predicted"/>
<feature type="domain" description="P-type" evidence="7">
    <location>
        <begin position="25"/>
        <end position="68"/>
    </location>
</feature>
<dbReference type="PRINTS" id="PR00680">
    <property type="entry name" value="PTREFOIL"/>
</dbReference>
<comment type="subcellular location">
    <subcellularLocation>
        <location evidence="1">Secreted</location>
    </subcellularLocation>
</comment>
<dbReference type="Proteomes" id="UP001295444">
    <property type="component" value="Chromosome 01"/>
</dbReference>
<dbReference type="PANTHER" id="PTHR13826">
    <property type="entry name" value="INTESTINAL TREFOIL FACTOR-RELATED"/>
    <property type="match status" value="1"/>
</dbReference>
<dbReference type="InterPro" id="IPR000519">
    <property type="entry name" value="P_trefoil_dom"/>
</dbReference>
<dbReference type="PROSITE" id="PS51448">
    <property type="entry name" value="P_TREFOIL_2"/>
    <property type="match status" value="1"/>
</dbReference>
<dbReference type="PROSITE" id="PS00025">
    <property type="entry name" value="P_TREFOIL_1"/>
    <property type="match status" value="1"/>
</dbReference>
<evidence type="ECO:0000256" key="4">
    <source>
        <dbReference type="ARBA" id="ARBA00023157"/>
    </source>
</evidence>
<dbReference type="GO" id="GO:0030277">
    <property type="term" value="P:maintenance of gastrointestinal epithelium"/>
    <property type="evidence" value="ECO:0007669"/>
    <property type="project" value="TreeGrafter"/>
</dbReference>
<dbReference type="GO" id="GO:0005615">
    <property type="term" value="C:extracellular space"/>
    <property type="evidence" value="ECO:0007669"/>
    <property type="project" value="TreeGrafter"/>
</dbReference>
<keyword evidence="4 5" id="KW-1015">Disulfide bond</keyword>
<dbReference type="SMART" id="SM00018">
    <property type="entry name" value="PD"/>
    <property type="match status" value="1"/>
</dbReference>
<keyword evidence="2" id="KW-0964">Secreted</keyword>
<keyword evidence="9" id="KW-1185">Reference proteome</keyword>
<dbReference type="Pfam" id="PF00088">
    <property type="entry name" value="Trefoil"/>
    <property type="match status" value="1"/>
</dbReference>
<gene>
    <name evidence="8" type="ORF">PECUL_23A016369</name>
</gene>
<evidence type="ECO:0000256" key="6">
    <source>
        <dbReference type="SAM" id="SignalP"/>
    </source>
</evidence>
<dbReference type="EMBL" id="OW240912">
    <property type="protein sequence ID" value="CAH2219069.1"/>
    <property type="molecule type" value="Genomic_DNA"/>
</dbReference>
<protein>
    <recommendedName>
        <fullName evidence="7">P-type domain-containing protein</fullName>
    </recommendedName>
</protein>
<dbReference type="Gene3D" id="4.10.110.10">
    <property type="entry name" value="Spasmolytic Protein, domain 1"/>
    <property type="match status" value="1"/>
</dbReference>
<feature type="signal peptide" evidence="6">
    <location>
        <begin position="1"/>
        <end position="21"/>
    </location>
</feature>
<evidence type="ECO:0000313" key="8">
    <source>
        <dbReference type="EMBL" id="CAH2219069.1"/>
    </source>
</evidence>
<sequence length="75" mass="7926">MDSRLFCVLAVVLITGHSVVALTGTQCEVSASARVNCGFPGITATECENKGCCFDSAIQGAPWCFHAQTKDECLL</sequence>
<feature type="disulfide bond" evidence="5">
    <location>
        <begin position="47"/>
        <end position="64"/>
    </location>
</feature>
<dbReference type="FunFam" id="4.10.110.10:FF:000001">
    <property type="entry name" value="Trefoil factor 3"/>
    <property type="match status" value="1"/>
</dbReference>
<accession>A0AAD1QWT4</accession>
<dbReference type="InterPro" id="IPR017957">
    <property type="entry name" value="P_trefoil_CS"/>
</dbReference>
<dbReference type="InterPro" id="IPR044913">
    <property type="entry name" value="P_trefoil_dom_sf"/>
</dbReference>
<dbReference type="CDD" id="cd00111">
    <property type="entry name" value="Trefoil"/>
    <property type="match status" value="1"/>
</dbReference>
<organism evidence="8 9">
    <name type="scientific">Pelobates cultripes</name>
    <name type="common">Western spadefoot toad</name>
    <dbReference type="NCBI Taxonomy" id="61616"/>
    <lineage>
        <taxon>Eukaryota</taxon>
        <taxon>Metazoa</taxon>
        <taxon>Chordata</taxon>
        <taxon>Craniata</taxon>
        <taxon>Vertebrata</taxon>
        <taxon>Euteleostomi</taxon>
        <taxon>Amphibia</taxon>
        <taxon>Batrachia</taxon>
        <taxon>Anura</taxon>
        <taxon>Pelobatoidea</taxon>
        <taxon>Pelobatidae</taxon>
        <taxon>Pelobates</taxon>
    </lineage>
</organism>
<keyword evidence="3 6" id="KW-0732">Signal</keyword>
<evidence type="ECO:0000256" key="3">
    <source>
        <dbReference type="ARBA" id="ARBA00022729"/>
    </source>
</evidence>
<feature type="chain" id="PRO_5042059570" description="P-type domain-containing protein" evidence="6">
    <location>
        <begin position="22"/>
        <end position="75"/>
    </location>
</feature>
<evidence type="ECO:0000256" key="1">
    <source>
        <dbReference type="ARBA" id="ARBA00004613"/>
    </source>
</evidence>
<evidence type="ECO:0000313" key="9">
    <source>
        <dbReference type="Proteomes" id="UP001295444"/>
    </source>
</evidence>
<dbReference type="SUPFAM" id="SSF57492">
    <property type="entry name" value="Trefoil"/>
    <property type="match status" value="1"/>
</dbReference>
<evidence type="ECO:0000259" key="7">
    <source>
        <dbReference type="PROSITE" id="PS51448"/>
    </source>
</evidence>
<evidence type="ECO:0000256" key="2">
    <source>
        <dbReference type="ARBA" id="ARBA00022525"/>
    </source>
</evidence>
<name>A0AAD1QWT4_PELCU</name>
<reference evidence="8" key="1">
    <citation type="submission" date="2022-03" db="EMBL/GenBank/DDBJ databases">
        <authorList>
            <person name="Alioto T."/>
            <person name="Alioto T."/>
            <person name="Gomez Garrido J."/>
        </authorList>
    </citation>
    <scope>NUCLEOTIDE SEQUENCE</scope>
</reference>
<feature type="disulfide bond" evidence="5">
    <location>
        <begin position="37"/>
        <end position="52"/>
    </location>
</feature>
<evidence type="ECO:0000256" key="5">
    <source>
        <dbReference type="PROSITE-ProRule" id="PRU00779"/>
    </source>
</evidence>
<dbReference type="InterPro" id="IPR017994">
    <property type="entry name" value="P_trefoil_chordata"/>
</dbReference>
<dbReference type="AlphaFoldDB" id="A0AAD1QWT4"/>
<dbReference type="PANTHER" id="PTHR13826:SF14">
    <property type="entry name" value="TREFOIL FACTOR 2"/>
    <property type="match status" value="1"/>
</dbReference>